<accession>A0AAV1PMZ1</accession>
<evidence type="ECO:0000313" key="1">
    <source>
        <dbReference type="EMBL" id="CAK6973281.1"/>
    </source>
</evidence>
<dbReference type="AlphaFoldDB" id="A0AAV1PMZ1"/>
<evidence type="ECO:0000313" key="2">
    <source>
        <dbReference type="Proteomes" id="UP001314229"/>
    </source>
</evidence>
<sequence length="113" mass="13148">MLPSINLLMDVYVDLCQSLGLPVWIASLLHTAKRLRSDHARRKKVYRLLQRKLMFYKVGVKEGDVCQPTYVYPEEVKMLIRSVFSQNICDYPDPCQGHVVYVTVEDLHKVSHN</sequence>
<keyword evidence="2" id="KW-1185">Reference proteome</keyword>
<name>A0AAV1PMZ1_SCOSC</name>
<proteinExistence type="predicted"/>
<gene>
    <name evidence="1" type="ORF">FSCOSCO3_A016389</name>
</gene>
<organism evidence="1 2">
    <name type="scientific">Scomber scombrus</name>
    <name type="common">Atlantic mackerel</name>
    <name type="synonym">Scomber vernalis</name>
    <dbReference type="NCBI Taxonomy" id="13677"/>
    <lineage>
        <taxon>Eukaryota</taxon>
        <taxon>Metazoa</taxon>
        <taxon>Chordata</taxon>
        <taxon>Craniata</taxon>
        <taxon>Vertebrata</taxon>
        <taxon>Euteleostomi</taxon>
        <taxon>Actinopterygii</taxon>
        <taxon>Neopterygii</taxon>
        <taxon>Teleostei</taxon>
        <taxon>Neoteleostei</taxon>
        <taxon>Acanthomorphata</taxon>
        <taxon>Pelagiaria</taxon>
        <taxon>Scombriformes</taxon>
        <taxon>Scombridae</taxon>
        <taxon>Scomber</taxon>
    </lineage>
</organism>
<comment type="caution">
    <text evidence="1">The sequence shown here is derived from an EMBL/GenBank/DDBJ whole genome shotgun (WGS) entry which is preliminary data.</text>
</comment>
<dbReference type="EMBL" id="CAWUFR010000226">
    <property type="protein sequence ID" value="CAK6973281.1"/>
    <property type="molecule type" value="Genomic_DNA"/>
</dbReference>
<reference evidence="1 2" key="1">
    <citation type="submission" date="2024-01" db="EMBL/GenBank/DDBJ databases">
        <authorList>
            <person name="Alioto T."/>
            <person name="Alioto T."/>
            <person name="Gomez Garrido J."/>
        </authorList>
    </citation>
    <scope>NUCLEOTIDE SEQUENCE [LARGE SCALE GENOMIC DNA]</scope>
</reference>
<dbReference type="Proteomes" id="UP001314229">
    <property type="component" value="Unassembled WGS sequence"/>
</dbReference>
<protein>
    <submittedName>
        <fullName evidence="1">Uncharacterized protein</fullName>
    </submittedName>
</protein>